<dbReference type="InterPro" id="IPR045497">
    <property type="entry name" value="DUF6438"/>
</dbReference>
<evidence type="ECO:0000313" key="2">
    <source>
        <dbReference type="EMBL" id="KFF04054.1"/>
    </source>
</evidence>
<feature type="domain" description="DUF6438" evidence="1">
    <location>
        <begin position="158"/>
        <end position="271"/>
    </location>
</feature>
<reference evidence="2 3" key="1">
    <citation type="submission" date="2014-07" db="EMBL/GenBank/DDBJ databases">
        <title>Genome of Flavobacterium reichenbachii LMG 25512.</title>
        <authorList>
            <person name="Stropko S.J."/>
            <person name="Pipes S.E."/>
            <person name="Newman J.D."/>
        </authorList>
    </citation>
    <scope>NUCLEOTIDE SEQUENCE [LARGE SCALE GENOMIC DNA]</scope>
    <source>
        <strain evidence="2 3">LMG 25512</strain>
    </source>
</reference>
<accession>A0A085ZHZ0</accession>
<dbReference type="AlphaFoldDB" id="A0A085ZHZ0"/>
<evidence type="ECO:0000259" key="1">
    <source>
        <dbReference type="Pfam" id="PF20033"/>
    </source>
</evidence>
<dbReference type="RefSeq" id="WP_035679782.1">
    <property type="nucleotide sequence ID" value="NZ_JPRL01000001.1"/>
</dbReference>
<dbReference type="Pfam" id="PF20033">
    <property type="entry name" value="DUF6438"/>
    <property type="match status" value="1"/>
</dbReference>
<comment type="caution">
    <text evidence="2">The sequence shown here is derived from an EMBL/GenBank/DDBJ whole genome shotgun (WGS) entry which is preliminary data.</text>
</comment>
<dbReference type="Proteomes" id="UP000028715">
    <property type="component" value="Unassembled WGS sequence"/>
</dbReference>
<name>A0A085ZHZ0_9FLAO</name>
<dbReference type="PROSITE" id="PS51257">
    <property type="entry name" value="PROKAR_LIPOPROTEIN"/>
    <property type="match status" value="1"/>
</dbReference>
<dbReference type="EMBL" id="JPRL01000001">
    <property type="protein sequence ID" value="KFF04054.1"/>
    <property type="molecule type" value="Genomic_DNA"/>
</dbReference>
<keyword evidence="3" id="KW-1185">Reference proteome</keyword>
<sequence>MKPSIIIYALVFILFSCQRDNEKQFKKDIIGEWTYIRTDDQRKQSKDNTLKPIPPTVFGTHIPGYIFSENNNCENKSGYFKSIDAANREDRKTIFLGNKTSYKIENDSLKILNLVDKTWENQKIYSIIGDTMTVKMGDSLYVKYARAKYKINPEESYDQIIVSSSGCYGTCPIANVSIDKSGKIFYHGKHYNTQNGFFESKITENEYQKIQNNFKKANIQNLEDNYDADWTDDETITITFIKNHKIVKTITDYGRKAPIDLIWAYTPVRFLYQQIKLKPLNTDYGALLSRRQLNFNKGNQICDLGQSESFYLLTEIVKGKKNTQKFEKKYQIELWDDNDKKTTMYTDGRYFLLNDKTIDLGYNFLTQNNLTENFRTKHKYDY</sequence>
<dbReference type="eggNOG" id="ENOG5032BWQ">
    <property type="taxonomic scope" value="Bacteria"/>
</dbReference>
<dbReference type="STRING" id="362418.IW19_00235"/>
<proteinExistence type="predicted"/>
<organism evidence="2 3">
    <name type="scientific">Flavobacterium reichenbachii</name>
    <dbReference type="NCBI Taxonomy" id="362418"/>
    <lineage>
        <taxon>Bacteria</taxon>
        <taxon>Pseudomonadati</taxon>
        <taxon>Bacteroidota</taxon>
        <taxon>Flavobacteriia</taxon>
        <taxon>Flavobacteriales</taxon>
        <taxon>Flavobacteriaceae</taxon>
        <taxon>Flavobacterium</taxon>
    </lineage>
</organism>
<gene>
    <name evidence="2" type="ORF">IW19_00235</name>
</gene>
<protein>
    <recommendedName>
        <fullName evidence="1">DUF6438 domain-containing protein</fullName>
    </recommendedName>
</protein>
<evidence type="ECO:0000313" key="3">
    <source>
        <dbReference type="Proteomes" id="UP000028715"/>
    </source>
</evidence>
<dbReference type="OrthoDB" id="7172369at2"/>